<dbReference type="GO" id="GO:0005874">
    <property type="term" value="C:microtubule"/>
    <property type="evidence" value="ECO:0007669"/>
    <property type="project" value="UniProtKB-KW"/>
</dbReference>
<dbReference type="InterPro" id="IPR027417">
    <property type="entry name" value="P-loop_NTPase"/>
</dbReference>
<dbReference type="EMBL" id="BRXY01000260">
    <property type="protein sequence ID" value="GMH81730.1"/>
    <property type="molecule type" value="Genomic_DNA"/>
</dbReference>
<dbReference type="PANTHER" id="PTHR47968">
    <property type="entry name" value="CENTROMERE PROTEIN E"/>
    <property type="match status" value="1"/>
</dbReference>
<dbReference type="GO" id="GO:0003777">
    <property type="term" value="F:microtubule motor activity"/>
    <property type="evidence" value="ECO:0007669"/>
    <property type="project" value="InterPro"/>
</dbReference>
<evidence type="ECO:0000256" key="2">
    <source>
        <dbReference type="ARBA" id="ARBA00022741"/>
    </source>
</evidence>
<dbReference type="SMART" id="SM00129">
    <property type="entry name" value="KISc"/>
    <property type="match status" value="1"/>
</dbReference>
<feature type="region of interest" description="Disordered" evidence="9">
    <location>
        <begin position="441"/>
        <end position="494"/>
    </location>
</feature>
<accession>A0A9W7B8W9</accession>
<dbReference type="Pfam" id="PF00225">
    <property type="entry name" value="Kinesin"/>
    <property type="match status" value="1"/>
</dbReference>
<comment type="caution">
    <text evidence="11">The sequence shown here is derived from an EMBL/GenBank/DDBJ whole genome shotgun (WGS) entry which is preliminary data.</text>
</comment>
<evidence type="ECO:0000313" key="11">
    <source>
        <dbReference type="EMBL" id="GMH81730.1"/>
    </source>
</evidence>
<feature type="compositionally biased region" description="Acidic residues" evidence="9">
    <location>
        <begin position="697"/>
        <end position="708"/>
    </location>
</feature>
<dbReference type="GO" id="GO:0007018">
    <property type="term" value="P:microtubule-based movement"/>
    <property type="evidence" value="ECO:0007669"/>
    <property type="project" value="InterPro"/>
</dbReference>
<evidence type="ECO:0000313" key="12">
    <source>
        <dbReference type="Proteomes" id="UP001165085"/>
    </source>
</evidence>
<feature type="compositionally biased region" description="Low complexity" evidence="9">
    <location>
        <begin position="734"/>
        <end position="754"/>
    </location>
</feature>
<reference evidence="12" key="1">
    <citation type="journal article" date="2023" name="Commun. Biol.">
        <title>Genome analysis of Parmales, the sister group of diatoms, reveals the evolutionary specialization of diatoms from phago-mixotrophs to photoautotrophs.</title>
        <authorList>
            <person name="Ban H."/>
            <person name="Sato S."/>
            <person name="Yoshikawa S."/>
            <person name="Yamada K."/>
            <person name="Nakamura Y."/>
            <person name="Ichinomiya M."/>
            <person name="Sato N."/>
            <person name="Blanc-Mathieu R."/>
            <person name="Endo H."/>
            <person name="Kuwata A."/>
            <person name="Ogata H."/>
        </authorList>
    </citation>
    <scope>NUCLEOTIDE SEQUENCE [LARGE SCALE GENOMIC DNA]</scope>
    <source>
        <strain evidence="12">NIES 3701</strain>
    </source>
</reference>
<proteinExistence type="inferred from homology"/>
<feature type="binding site" evidence="6">
    <location>
        <begin position="107"/>
        <end position="114"/>
    </location>
    <ligand>
        <name>ATP</name>
        <dbReference type="ChEBI" id="CHEBI:30616"/>
    </ligand>
</feature>
<evidence type="ECO:0000256" key="9">
    <source>
        <dbReference type="SAM" id="MobiDB-lite"/>
    </source>
</evidence>
<feature type="compositionally biased region" description="Polar residues" evidence="9">
    <location>
        <begin position="776"/>
        <end position="790"/>
    </location>
</feature>
<feature type="domain" description="Kinesin motor" evidence="10">
    <location>
        <begin position="15"/>
        <end position="368"/>
    </location>
</feature>
<dbReference type="SUPFAM" id="SSF52540">
    <property type="entry name" value="P-loop containing nucleoside triphosphate hydrolases"/>
    <property type="match status" value="1"/>
</dbReference>
<keyword evidence="3 6" id="KW-0067">ATP-binding</keyword>
<dbReference type="OrthoDB" id="3176171at2759"/>
<evidence type="ECO:0000259" key="10">
    <source>
        <dbReference type="PROSITE" id="PS50067"/>
    </source>
</evidence>
<evidence type="ECO:0000256" key="8">
    <source>
        <dbReference type="SAM" id="Coils"/>
    </source>
</evidence>
<name>A0A9W7B8W9_9STRA</name>
<feature type="coiled-coil region" evidence="8">
    <location>
        <begin position="622"/>
        <end position="677"/>
    </location>
</feature>
<comment type="similarity">
    <text evidence="6 7">Belongs to the TRAFAC class myosin-kinesin ATPase superfamily. Kinesin family.</text>
</comment>
<protein>
    <recommendedName>
        <fullName evidence="7">Kinesin-like protein</fullName>
    </recommendedName>
</protein>
<dbReference type="InterPro" id="IPR019821">
    <property type="entry name" value="Kinesin_motor_CS"/>
</dbReference>
<organism evidence="11 12">
    <name type="scientific">Triparma strigata</name>
    <dbReference type="NCBI Taxonomy" id="1606541"/>
    <lineage>
        <taxon>Eukaryota</taxon>
        <taxon>Sar</taxon>
        <taxon>Stramenopiles</taxon>
        <taxon>Ochrophyta</taxon>
        <taxon>Bolidophyceae</taxon>
        <taxon>Parmales</taxon>
        <taxon>Triparmaceae</taxon>
        <taxon>Triparma</taxon>
    </lineage>
</organism>
<dbReference type="Proteomes" id="UP001165085">
    <property type="component" value="Unassembled WGS sequence"/>
</dbReference>
<keyword evidence="12" id="KW-1185">Reference proteome</keyword>
<sequence length="825" mass="89885">MVNKCARTASLAGNNMLVAVRMRPLSRKEIQGGEKSCCQVVGNKIVAITKAKRPGAVLKSEMGSVNEYQFDEAFDEKVPQIEVYKRTAARLIPSVLEGFNVTVFAYGATGAGKTHTMMGSERMDAERATGAEGGQTCGIIPLTLIDIFKGMKQKQAEADLPDEKWSLSVSYLEVYNEKIRDLLEPSGINLPVQEDPKAGIVGVGGLAKRTAANSDQVMELLRYGNTNRRTHATDANATSSRSHAVLQIIMSQSWSNSKGKNITRESRVNLIDLAGSERAGKTNNRGKRLQEGANINRSLLALANCINALAQGTTRKNAKYRDSKLTHLLKSSLEGQCKLIIIANINPSDQMFEDSHNTLKYANRAKCMKIDPKVVRLQERDLAWPEREKNLQRQREAKQSENDHLKQQVEALQAMLNGNCPVLPNNGMDVLSNLKIQVANDEAGTNRGGKSSVPVPPAGPSPTNSCPGVRGGKRSRIKRTKSMSSASSVASLDSGALAGKKRPAFYRRRSAMDIPDSNLVSINEDKSVKEGRGEQGQESMFDIDIDDVDLDDEQVGVKLPEIARGSSEKSLMDMSDISDISAHESIIQNGFDENAPVGDRLGALESKVMGMAQSRKLMLDFITNLQAQKDDAEAEKEEARQRAEKAEREILEQKALVNKLQAMVELERANVLQAQKDKVFADEQRKAVFRKTGLQDDEDVGVPEEEGVLPEPLDLREIRIGNSGEGPRTDGVVSSRTPPRARSDSSDSNSSGGRPVTGGRRIVQRKKDASKKVLGDSNSGNVMKQEQKSTGGKPVKPSAFFRPQANNENFGMGLEGVGYGIVGTG</sequence>
<evidence type="ECO:0000256" key="1">
    <source>
        <dbReference type="ARBA" id="ARBA00022701"/>
    </source>
</evidence>
<dbReference type="PROSITE" id="PS50067">
    <property type="entry name" value="KINESIN_MOTOR_2"/>
    <property type="match status" value="1"/>
</dbReference>
<feature type="compositionally biased region" description="Basic and acidic residues" evidence="9">
    <location>
        <begin position="765"/>
        <end position="774"/>
    </location>
</feature>
<feature type="compositionally biased region" description="Low complexity" evidence="9">
    <location>
        <begin position="482"/>
        <end position="494"/>
    </location>
</feature>
<keyword evidence="2 6" id="KW-0547">Nucleotide-binding</keyword>
<dbReference type="GO" id="GO:0008017">
    <property type="term" value="F:microtubule binding"/>
    <property type="evidence" value="ECO:0007669"/>
    <property type="project" value="InterPro"/>
</dbReference>
<gene>
    <name evidence="11" type="ORF">TrST_g11956</name>
</gene>
<dbReference type="PROSITE" id="PS00411">
    <property type="entry name" value="KINESIN_MOTOR_1"/>
    <property type="match status" value="1"/>
</dbReference>
<evidence type="ECO:0000256" key="6">
    <source>
        <dbReference type="PROSITE-ProRule" id="PRU00283"/>
    </source>
</evidence>
<dbReference type="InterPro" id="IPR027640">
    <property type="entry name" value="Kinesin-like_fam"/>
</dbReference>
<dbReference type="InterPro" id="IPR036961">
    <property type="entry name" value="Kinesin_motor_dom_sf"/>
</dbReference>
<evidence type="ECO:0000256" key="4">
    <source>
        <dbReference type="ARBA" id="ARBA00023054"/>
    </source>
</evidence>
<dbReference type="AlphaFoldDB" id="A0A9W7B8W9"/>
<dbReference type="PANTHER" id="PTHR47968:SF13">
    <property type="entry name" value="KINESIN-LIKE PROTEIN KIF19 ISOFORM X1"/>
    <property type="match status" value="1"/>
</dbReference>
<dbReference type="GO" id="GO:0005524">
    <property type="term" value="F:ATP binding"/>
    <property type="evidence" value="ECO:0007669"/>
    <property type="project" value="UniProtKB-UniRule"/>
</dbReference>
<keyword evidence="5 6" id="KW-0505">Motor protein</keyword>
<keyword evidence="1 7" id="KW-0493">Microtubule</keyword>
<keyword evidence="4 8" id="KW-0175">Coiled coil</keyword>
<evidence type="ECO:0000256" key="5">
    <source>
        <dbReference type="ARBA" id="ARBA00023175"/>
    </source>
</evidence>
<feature type="coiled-coil region" evidence="8">
    <location>
        <begin position="388"/>
        <end position="415"/>
    </location>
</feature>
<dbReference type="PRINTS" id="PR00380">
    <property type="entry name" value="KINESINHEAVY"/>
</dbReference>
<dbReference type="InterPro" id="IPR001752">
    <property type="entry name" value="Kinesin_motor_dom"/>
</dbReference>
<evidence type="ECO:0000256" key="7">
    <source>
        <dbReference type="RuleBase" id="RU000394"/>
    </source>
</evidence>
<feature type="compositionally biased region" description="Basic residues" evidence="9">
    <location>
        <begin position="471"/>
        <end position="481"/>
    </location>
</feature>
<feature type="region of interest" description="Disordered" evidence="9">
    <location>
        <begin position="697"/>
        <end position="812"/>
    </location>
</feature>
<dbReference type="Gene3D" id="3.40.850.10">
    <property type="entry name" value="Kinesin motor domain"/>
    <property type="match status" value="1"/>
</dbReference>
<evidence type="ECO:0000256" key="3">
    <source>
        <dbReference type="ARBA" id="ARBA00022840"/>
    </source>
</evidence>